<organism evidence="1 2">
    <name type="scientific">Flagellimonas spongiicola</name>
    <dbReference type="NCBI Taxonomy" id="2942208"/>
    <lineage>
        <taxon>Bacteria</taxon>
        <taxon>Pseudomonadati</taxon>
        <taxon>Bacteroidota</taxon>
        <taxon>Flavobacteriia</taxon>
        <taxon>Flavobacteriales</taxon>
        <taxon>Flavobacteriaceae</taxon>
        <taxon>Flagellimonas</taxon>
    </lineage>
</organism>
<sequence>MGQLSEQQKEILAVILALGLLYVFAKVAYEYFLKERFSIYNVFHPVRRISTRERHFISSFLVPFTQFSPKQRKQFLKRFAWFKSKKPFVFYGTIENKEEIKAYVSASAILLTMGMEDFRYEKSISRIIVYPNQYYSKIGKSHHIGEYNPNLKILVFSAEDLVKGYEISNDNRNLGIHEIAHALMFETRKKSSWEARKFKVGLTKIKQIYDMPEFQERLEHSDYFRAYVNANFYEFFAVILENFVETPKEFKVEFPGIFDTLKRMLNIDYSNLS</sequence>
<comment type="caution">
    <text evidence="1">The sequence shown here is derived from an EMBL/GenBank/DDBJ whole genome shotgun (WGS) entry which is preliminary data.</text>
</comment>
<dbReference type="InterPro" id="IPR024079">
    <property type="entry name" value="MetalloPept_cat_dom_sf"/>
</dbReference>
<dbReference type="PANTHER" id="PTHR30164:SF2">
    <property type="entry name" value="PROTEIN MTFA"/>
    <property type="match status" value="1"/>
</dbReference>
<dbReference type="Gene3D" id="3.40.390.10">
    <property type="entry name" value="Collagenase (Catalytic Domain)"/>
    <property type="match status" value="1"/>
</dbReference>
<evidence type="ECO:0000313" key="2">
    <source>
        <dbReference type="Proteomes" id="UP001203607"/>
    </source>
</evidence>
<dbReference type="EMBL" id="JAMFMA010000001">
    <property type="protein sequence ID" value="MCL6272483.1"/>
    <property type="molecule type" value="Genomic_DNA"/>
</dbReference>
<dbReference type="Proteomes" id="UP001203607">
    <property type="component" value="Unassembled WGS sequence"/>
</dbReference>
<dbReference type="PANTHER" id="PTHR30164">
    <property type="entry name" value="MTFA PEPTIDASE"/>
    <property type="match status" value="1"/>
</dbReference>
<dbReference type="CDD" id="cd20170">
    <property type="entry name" value="Peptidase_M90-like"/>
    <property type="match status" value="1"/>
</dbReference>
<keyword evidence="2" id="KW-1185">Reference proteome</keyword>
<accession>A0ABT0PMB9</accession>
<name>A0ABT0PMB9_9FLAO</name>
<reference evidence="1 2" key="1">
    <citation type="submission" date="2022-05" db="EMBL/GenBank/DDBJ databases">
        <authorList>
            <person name="Park J.-S."/>
        </authorList>
    </citation>
    <scope>NUCLEOTIDE SEQUENCE [LARGE SCALE GENOMIC DNA]</scope>
    <source>
        <strain evidence="1 2">2012CJ35-5</strain>
    </source>
</reference>
<evidence type="ECO:0000313" key="1">
    <source>
        <dbReference type="EMBL" id="MCL6272483.1"/>
    </source>
</evidence>
<protein>
    <submittedName>
        <fullName evidence="1">Zinc-dependent peptidase</fullName>
    </submittedName>
</protein>
<proteinExistence type="predicted"/>
<gene>
    <name evidence="1" type="ORF">M3P19_00600</name>
</gene>
<dbReference type="Pfam" id="PF06167">
    <property type="entry name" value="Peptidase_M90"/>
    <property type="match status" value="1"/>
</dbReference>
<dbReference type="RefSeq" id="WP_249655671.1">
    <property type="nucleotide sequence ID" value="NZ_JAMFMA010000001.1"/>
</dbReference>
<dbReference type="SUPFAM" id="SSF55486">
    <property type="entry name" value="Metalloproteases ('zincins'), catalytic domain"/>
    <property type="match status" value="1"/>
</dbReference>
<dbReference type="InterPro" id="IPR010384">
    <property type="entry name" value="MtfA_fam"/>
</dbReference>